<comment type="caution">
    <text evidence="2">The sequence shown here is derived from an EMBL/GenBank/DDBJ whole genome shotgun (WGS) entry which is preliminary data.</text>
</comment>
<sequence>MPLRLDFTSGPSQQQDEPVPPTRSERTDDPPQTSVALLDDDDDDPEDPRTAVGLMLDDAFDLMDNMFPNRRQDIRVCVARTGGESIAYAELSGNQVMRKRGMNATVALYRLITGLRNNEQARQASSEQSTNGISGKYFRMH</sequence>
<dbReference type="Proteomes" id="UP000325902">
    <property type="component" value="Unassembled WGS sequence"/>
</dbReference>
<keyword evidence="3" id="KW-1185">Reference proteome</keyword>
<organism evidence="2 3">
    <name type="scientific">Lasiodiplodia theobromae</name>
    <dbReference type="NCBI Taxonomy" id="45133"/>
    <lineage>
        <taxon>Eukaryota</taxon>
        <taxon>Fungi</taxon>
        <taxon>Dikarya</taxon>
        <taxon>Ascomycota</taxon>
        <taxon>Pezizomycotina</taxon>
        <taxon>Dothideomycetes</taxon>
        <taxon>Dothideomycetes incertae sedis</taxon>
        <taxon>Botryosphaeriales</taxon>
        <taxon>Botryosphaeriaceae</taxon>
        <taxon>Lasiodiplodia</taxon>
    </lineage>
</organism>
<proteinExistence type="predicted"/>
<evidence type="ECO:0000256" key="1">
    <source>
        <dbReference type="SAM" id="MobiDB-lite"/>
    </source>
</evidence>
<evidence type="ECO:0000313" key="3">
    <source>
        <dbReference type="Proteomes" id="UP000325902"/>
    </source>
</evidence>
<feature type="region of interest" description="Disordered" evidence="1">
    <location>
        <begin position="120"/>
        <end position="141"/>
    </location>
</feature>
<dbReference type="AlphaFoldDB" id="A0A5N5DNX1"/>
<name>A0A5N5DNX1_9PEZI</name>
<feature type="compositionally biased region" description="Polar residues" evidence="1">
    <location>
        <begin position="120"/>
        <end position="133"/>
    </location>
</feature>
<protein>
    <submittedName>
        <fullName evidence="2">Uncharacterized protein</fullName>
    </submittedName>
</protein>
<dbReference type="EMBL" id="VCHE01000008">
    <property type="protein sequence ID" value="KAB2579310.1"/>
    <property type="molecule type" value="Genomic_DNA"/>
</dbReference>
<gene>
    <name evidence="2" type="ORF">DBV05_g2296</name>
</gene>
<accession>A0A5N5DNX1</accession>
<evidence type="ECO:0000313" key="2">
    <source>
        <dbReference type="EMBL" id="KAB2579310.1"/>
    </source>
</evidence>
<reference evidence="2 3" key="1">
    <citation type="journal article" date="2019" name="Sci. Rep.">
        <title>A multi-omics analysis of the grapevine pathogen Lasiodiplodia theobromae reveals that temperature affects the expression of virulence- and pathogenicity-related genes.</title>
        <authorList>
            <person name="Felix C."/>
            <person name="Meneses R."/>
            <person name="Goncalves M.F.M."/>
            <person name="Tilleman L."/>
            <person name="Duarte A.S."/>
            <person name="Jorrin-Novo J.V."/>
            <person name="Van de Peer Y."/>
            <person name="Deforce D."/>
            <person name="Van Nieuwerburgh F."/>
            <person name="Esteves A.C."/>
            <person name="Alves A."/>
        </authorList>
    </citation>
    <scope>NUCLEOTIDE SEQUENCE [LARGE SCALE GENOMIC DNA]</scope>
    <source>
        <strain evidence="2 3">LA-SOL3</strain>
    </source>
</reference>
<feature type="region of interest" description="Disordered" evidence="1">
    <location>
        <begin position="1"/>
        <end position="51"/>
    </location>
</feature>